<feature type="compositionally biased region" description="Basic and acidic residues" evidence="1">
    <location>
        <begin position="33"/>
        <end position="53"/>
    </location>
</feature>
<comment type="caution">
    <text evidence="2">The sequence shown here is derived from an EMBL/GenBank/DDBJ whole genome shotgun (WGS) entry which is preliminary data.</text>
</comment>
<sequence>MTSILTTRSYAAVRPLVTASMRRTIATTTPRMGMKESSGHNPDYERHKQDLLSKHKQGKGHWKPELASNSEESVKADRSEPLDSSAESIKKLQERTKKATEETDKHGTSMSDGL</sequence>
<feature type="region of interest" description="Disordered" evidence="1">
    <location>
        <begin position="22"/>
        <end position="114"/>
    </location>
</feature>
<evidence type="ECO:0000313" key="2">
    <source>
        <dbReference type="EMBL" id="KAJ9133545.1"/>
    </source>
</evidence>
<evidence type="ECO:0000256" key="1">
    <source>
        <dbReference type="SAM" id="MobiDB-lite"/>
    </source>
</evidence>
<dbReference type="Proteomes" id="UP001174694">
    <property type="component" value="Unassembled WGS sequence"/>
</dbReference>
<reference evidence="2" key="1">
    <citation type="submission" date="2022-07" db="EMBL/GenBank/DDBJ databases">
        <title>Fungi with potential for degradation of polypropylene.</title>
        <authorList>
            <person name="Gostincar C."/>
        </authorList>
    </citation>
    <scope>NUCLEOTIDE SEQUENCE</scope>
    <source>
        <strain evidence="2">EXF-13308</strain>
    </source>
</reference>
<accession>A0AA38R4T5</accession>
<protein>
    <recommendedName>
        <fullName evidence="4">Mitochondrial carrier protein pet8</fullName>
    </recommendedName>
</protein>
<evidence type="ECO:0008006" key="4">
    <source>
        <dbReference type="Google" id="ProtNLM"/>
    </source>
</evidence>
<organism evidence="2 3">
    <name type="scientific">Pleurostoma richardsiae</name>
    <dbReference type="NCBI Taxonomy" id="41990"/>
    <lineage>
        <taxon>Eukaryota</taxon>
        <taxon>Fungi</taxon>
        <taxon>Dikarya</taxon>
        <taxon>Ascomycota</taxon>
        <taxon>Pezizomycotina</taxon>
        <taxon>Sordariomycetes</taxon>
        <taxon>Sordariomycetidae</taxon>
        <taxon>Calosphaeriales</taxon>
        <taxon>Pleurostomataceae</taxon>
        <taxon>Pleurostoma</taxon>
    </lineage>
</organism>
<proteinExistence type="predicted"/>
<feature type="compositionally biased region" description="Basic and acidic residues" evidence="1">
    <location>
        <begin position="72"/>
        <end position="81"/>
    </location>
</feature>
<keyword evidence="3" id="KW-1185">Reference proteome</keyword>
<dbReference type="EMBL" id="JANBVO010000049">
    <property type="protein sequence ID" value="KAJ9133545.1"/>
    <property type="molecule type" value="Genomic_DNA"/>
</dbReference>
<dbReference type="AlphaFoldDB" id="A0AA38R4T5"/>
<evidence type="ECO:0000313" key="3">
    <source>
        <dbReference type="Proteomes" id="UP001174694"/>
    </source>
</evidence>
<name>A0AA38R4T5_9PEZI</name>
<gene>
    <name evidence="2" type="ORF">NKR23_g10643</name>
</gene>
<feature type="compositionally biased region" description="Basic and acidic residues" evidence="1">
    <location>
        <begin position="88"/>
        <end position="107"/>
    </location>
</feature>